<dbReference type="Pfam" id="PF25858">
    <property type="entry name" value="DUF7958"/>
    <property type="match status" value="1"/>
</dbReference>
<comment type="caution">
    <text evidence="1">The sequence shown here is derived from an EMBL/GenBank/DDBJ whole genome shotgun (WGS) entry which is preliminary data.</text>
</comment>
<sequence length="222" mass="24900">MPPTSNPDRIAATLAAVVSLSESEFTELFGDLQAQIESHGDGQTVELPFDDVDPDDPLVYSKDIYLRQDPTEFDPPVLDQFLGRFEGDSDSPAIPDKETLATDTFDALDFDIEAVSGLHYIHNDGLGSDRTVRGEDPLERDPDATIELMAFDPAEIESFHHYVVSHLAYQIRDCFLLMGLKPPVGFRAQGWGKYDGFTNQKFCPQYQNYWSSEATITSWQPE</sequence>
<name>A0ABU2FE10_9EURY</name>
<protein>
    <recommendedName>
        <fullName evidence="3">Gluconate 2-dehydrogenase subunit 3 family protein</fullName>
    </recommendedName>
</protein>
<dbReference type="InterPro" id="IPR058264">
    <property type="entry name" value="DUF7958"/>
</dbReference>
<gene>
    <name evidence="1" type="ORF">NDI56_13900</name>
</gene>
<dbReference type="RefSeq" id="WP_310920177.1">
    <property type="nucleotide sequence ID" value="NZ_JAMQON010000004.1"/>
</dbReference>
<dbReference type="Proteomes" id="UP001259659">
    <property type="component" value="Unassembled WGS sequence"/>
</dbReference>
<accession>A0ABU2FE10</accession>
<proteinExistence type="predicted"/>
<dbReference type="EMBL" id="JAMQON010000004">
    <property type="protein sequence ID" value="MDS0260494.1"/>
    <property type="molecule type" value="Genomic_DNA"/>
</dbReference>
<keyword evidence="2" id="KW-1185">Reference proteome</keyword>
<evidence type="ECO:0000313" key="1">
    <source>
        <dbReference type="EMBL" id="MDS0260494.1"/>
    </source>
</evidence>
<organism evidence="1 2">
    <name type="scientific">Haloarcula saliterrae</name>
    <dbReference type="NCBI Taxonomy" id="2950534"/>
    <lineage>
        <taxon>Archaea</taxon>
        <taxon>Methanobacteriati</taxon>
        <taxon>Methanobacteriota</taxon>
        <taxon>Stenosarchaea group</taxon>
        <taxon>Halobacteria</taxon>
        <taxon>Halobacteriales</taxon>
        <taxon>Haloarculaceae</taxon>
        <taxon>Haloarcula</taxon>
    </lineage>
</organism>
<reference evidence="1 2" key="1">
    <citation type="submission" date="2022-06" db="EMBL/GenBank/DDBJ databases">
        <title>Haloarcula sp. a new haloarchaeum isolate from saline soil.</title>
        <authorList>
            <person name="Strakova D."/>
            <person name="Galisteo C."/>
            <person name="Sanchez-Porro C."/>
            <person name="Ventosa A."/>
        </authorList>
    </citation>
    <scope>NUCLEOTIDE SEQUENCE [LARGE SCALE GENOMIC DNA]</scope>
    <source>
        <strain evidence="1 2">S1CR25-12</strain>
    </source>
</reference>
<evidence type="ECO:0008006" key="3">
    <source>
        <dbReference type="Google" id="ProtNLM"/>
    </source>
</evidence>
<evidence type="ECO:0000313" key="2">
    <source>
        <dbReference type="Proteomes" id="UP001259659"/>
    </source>
</evidence>